<dbReference type="HAMAP" id="MF_01020">
    <property type="entry name" value="HisE"/>
    <property type="match status" value="1"/>
</dbReference>
<evidence type="ECO:0000256" key="13">
    <source>
        <dbReference type="HAMAP-Rule" id="MF_01020"/>
    </source>
</evidence>
<gene>
    <name evidence="13" type="primary">hisE</name>
    <name evidence="14" type="ORF">EQG66_13880</name>
</gene>
<accession>A0A4Q1KEZ8</accession>
<evidence type="ECO:0000256" key="6">
    <source>
        <dbReference type="ARBA" id="ARBA00013336"/>
    </source>
</evidence>
<organism evidence="14 15">
    <name type="scientific">Sphingobium fluviale</name>
    <dbReference type="NCBI Taxonomy" id="2506423"/>
    <lineage>
        <taxon>Bacteria</taxon>
        <taxon>Pseudomonadati</taxon>
        <taxon>Pseudomonadota</taxon>
        <taxon>Alphaproteobacteria</taxon>
        <taxon>Sphingomonadales</taxon>
        <taxon>Sphingomonadaceae</taxon>
        <taxon>Sphingobium</taxon>
    </lineage>
</organism>
<dbReference type="GO" id="GO:0000105">
    <property type="term" value="P:L-histidine biosynthetic process"/>
    <property type="evidence" value="ECO:0007669"/>
    <property type="project" value="UniProtKB-UniRule"/>
</dbReference>
<comment type="pathway">
    <text evidence="3 13">Amino-acid biosynthesis; L-histidine biosynthesis; L-histidine from 5-phospho-alpha-D-ribose 1-diphosphate: step 2/9.</text>
</comment>
<comment type="subcellular location">
    <subcellularLocation>
        <location evidence="2 13">Cytoplasm</location>
    </subcellularLocation>
</comment>
<keyword evidence="8 13" id="KW-0028">Amino-acid biosynthesis</keyword>
<dbReference type="GO" id="GO:0005524">
    <property type="term" value="F:ATP binding"/>
    <property type="evidence" value="ECO:0007669"/>
    <property type="project" value="UniProtKB-KW"/>
</dbReference>
<evidence type="ECO:0000256" key="1">
    <source>
        <dbReference type="ARBA" id="ARBA00001460"/>
    </source>
</evidence>
<dbReference type="GO" id="GO:0004636">
    <property type="term" value="F:phosphoribosyl-ATP diphosphatase activity"/>
    <property type="evidence" value="ECO:0007669"/>
    <property type="project" value="UniProtKB-UniRule"/>
</dbReference>
<evidence type="ECO:0000256" key="9">
    <source>
        <dbReference type="ARBA" id="ARBA00022741"/>
    </source>
</evidence>
<dbReference type="EC" id="3.6.1.31" evidence="5 13"/>
<evidence type="ECO:0000256" key="12">
    <source>
        <dbReference type="ARBA" id="ARBA00023102"/>
    </source>
</evidence>
<evidence type="ECO:0000313" key="15">
    <source>
        <dbReference type="Proteomes" id="UP000290958"/>
    </source>
</evidence>
<protein>
    <recommendedName>
        <fullName evidence="6 13">Phosphoribosyl-ATP pyrophosphatase</fullName>
        <shortName evidence="13">PRA-PH</shortName>
        <ecNumber evidence="5 13">3.6.1.31</ecNumber>
    </recommendedName>
</protein>
<dbReference type="NCBIfam" id="NF001611">
    <property type="entry name" value="PRK00400.1-3"/>
    <property type="match status" value="1"/>
</dbReference>
<dbReference type="AlphaFoldDB" id="A0A4Q1KEZ8"/>
<evidence type="ECO:0000256" key="8">
    <source>
        <dbReference type="ARBA" id="ARBA00022605"/>
    </source>
</evidence>
<evidence type="ECO:0000313" key="14">
    <source>
        <dbReference type="EMBL" id="RXR25595.1"/>
    </source>
</evidence>
<comment type="similarity">
    <text evidence="4 13">Belongs to the PRA-PH family.</text>
</comment>
<evidence type="ECO:0000256" key="11">
    <source>
        <dbReference type="ARBA" id="ARBA00022840"/>
    </source>
</evidence>
<keyword evidence="10 13" id="KW-0378">Hydrolase</keyword>
<dbReference type="SUPFAM" id="SSF101386">
    <property type="entry name" value="all-alpha NTP pyrophosphatases"/>
    <property type="match status" value="1"/>
</dbReference>
<dbReference type="Pfam" id="PF01503">
    <property type="entry name" value="PRA-PH"/>
    <property type="match status" value="1"/>
</dbReference>
<comment type="caution">
    <text evidence="14">The sequence shown here is derived from an EMBL/GenBank/DDBJ whole genome shotgun (WGS) entry which is preliminary data.</text>
</comment>
<dbReference type="PANTHER" id="PTHR42945">
    <property type="entry name" value="HISTIDINE BIOSYNTHESIS BIFUNCTIONAL PROTEIN"/>
    <property type="match status" value="1"/>
</dbReference>
<keyword evidence="11 13" id="KW-0067">ATP-binding</keyword>
<dbReference type="NCBIfam" id="NF001613">
    <property type="entry name" value="PRK00400.1-5"/>
    <property type="match status" value="1"/>
</dbReference>
<dbReference type="Gene3D" id="1.10.287.1080">
    <property type="entry name" value="MazG-like"/>
    <property type="match status" value="1"/>
</dbReference>
<evidence type="ECO:0000256" key="3">
    <source>
        <dbReference type="ARBA" id="ARBA00005204"/>
    </source>
</evidence>
<dbReference type="InterPro" id="IPR008179">
    <property type="entry name" value="HisE"/>
</dbReference>
<name>A0A4Q1KEZ8_9SPHN</name>
<dbReference type="UniPathway" id="UPA00031">
    <property type="reaction ID" value="UER00007"/>
</dbReference>
<keyword evidence="7 13" id="KW-0963">Cytoplasm</keyword>
<reference evidence="15" key="1">
    <citation type="submission" date="2019-01" db="EMBL/GenBank/DDBJ databases">
        <title>Cytophagaceae bacterium strain CAR-16.</title>
        <authorList>
            <person name="Chen W.-M."/>
        </authorList>
    </citation>
    <scope>NUCLEOTIDE SEQUENCE [LARGE SCALE GENOMIC DNA]</scope>
    <source>
        <strain evidence="15">CHR27</strain>
    </source>
</reference>
<keyword evidence="15" id="KW-1185">Reference proteome</keyword>
<dbReference type="FunFam" id="1.10.287.1080:FF:000002">
    <property type="entry name" value="Histidine biosynthesis bifunctional protein HisIE"/>
    <property type="match status" value="1"/>
</dbReference>
<dbReference type="EMBL" id="SBKP01000019">
    <property type="protein sequence ID" value="RXR25595.1"/>
    <property type="molecule type" value="Genomic_DNA"/>
</dbReference>
<dbReference type="Proteomes" id="UP000290958">
    <property type="component" value="Unassembled WGS sequence"/>
</dbReference>
<evidence type="ECO:0000256" key="4">
    <source>
        <dbReference type="ARBA" id="ARBA00009392"/>
    </source>
</evidence>
<evidence type="ECO:0000256" key="10">
    <source>
        <dbReference type="ARBA" id="ARBA00022801"/>
    </source>
</evidence>
<dbReference type="GO" id="GO:0005737">
    <property type="term" value="C:cytoplasm"/>
    <property type="evidence" value="ECO:0007669"/>
    <property type="project" value="UniProtKB-SubCell"/>
</dbReference>
<keyword evidence="12 13" id="KW-0368">Histidine biosynthesis</keyword>
<evidence type="ECO:0000256" key="2">
    <source>
        <dbReference type="ARBA" id="ARBA00004496"/>
    </source>
</evidence>
<sequence length="106" mass="11597">MTDALDRLEETIRARRMADPESSYVAKLTAKGRAKIAQKLGEEAVETVIAAMADDRAEVIKEGADLIFHLAVLLADMGLSFDDIRAELERREGLSGLAEKAARKPD</sequence>
<evidence type="ECO:0000256" key="7">
    <source>
        <dbReference type="ARBA" id="ARBA00022490"/>
    </source>
</evidence>
<dbReference type="PANTHER" id="PTHR42945:SF9">
    <property type="entry name" value="HISTIDINE BIOSYNTHESIS BIFUNCTIONAL PROTEIN HISIE"/>
    <property type="match status" value="1"/>
</dbReference>
<dbReference type="NCBIfam" id="TIGR03188">
    <property type="entry name" value="histidine_hisI"/>
    <property type="match status" value="1"/>
</dbReference>
<dbReference type="InterPro" id="IPR021130">
    <property type="entry name" value="PRib-ATP_PPHydrolase-like"/>
</dbReference>
<dbReference type="OrthoDB" id="9814738at2"/>
<keyword evidence="9 13" id="KW-0547">Nucleotide-binding</keyword>
<evidence type="ECO:0000256" key="5">
    <source>
        <dbReference type="ARBA" id="ARBA00012414"/>
    </source>
</evidence>
<comment type="catalytic activity">
    <reaction evidence="1 13">
        <text>1-(5-phospho-beta-D-ribosyl)-ATP + H2O = 1-(5-phospho-beta-D-ribosyl)-5'-AMP + diphosphate + H(+)</text>
        <dbReference type="Rhea" id="RHEA:22828"/>
        <dbReference type="ChEBI" id="CHEBI:15377"/>
        <dbReference type="ChEBI" id="CHEBI:15378"/>
        <dbReference type="ChEBI" id="CHEBI:33019"/>
        <dbReference type="ChEBI" id="CHEBI:59457"/>
        <dbReference type="ChEBI" id="CHEBI:73183"/>
        <dbReference type="EC" id="3.6.1.31"/>
    </reaction>
</comment>
<dbReference type="RefSeq" id="WP_129405150.1">
    <property type="nucleotide sequence ID" value="NZ_SBKP01000019.1"/>
</dbReference>
<dbReference type="CDD" id="cd11534">
    <property type="entry name" value="NTP-PPase_HisIE_like"/>
    <property type="match status" value="1"/>
</dbReference>
<proteinExistence type="inferred from homology"/>